<evidence type="ECO:0000313" key="1">
    <source>
        <dbReference type="EMBL" id="KAL0909745.1"/>
    </source>
</evidence>
<name>A0ABD0UAH9_DENTH</name>
<dbReference type="EMBL" id="JANQDX010000016">
    <property type="protein sequence ID" value="KAL0909745.1"/>
    <property type="molecule type" value="Genomic_DNA"/>
</dbReference>
<accession>A0ABD0UAH9</accession>
<evidence type="ECO:0000313" key="2">
    <source>
        <dbReference type="Proteomes" id="UP001552299"/>
    </source>
</evidence>
<organism evidence="1 2">
    <name type="scientific">Dendrobium thyrsiflorum</name>
    <name type="common">Pinecone-like raceme dendrobium</name>
    <name type="synonym">Orchid</name>
    <dbReference type="NCBI Taxonomy" id="117978"/>
    <lineage>
        <taxon>Eukaryota</taxon>
        <taxon>Viridiplantae</taxon>
        <taxon>Streptophyta</taxon>
        <taxon>Embryophyta</taxon>
        <taxon>Tracheophyta</taxon>
        <taxon>Spermatophyta</taxon>
        <taxon>Magnoliopsida</taxon>
        <taxon>Liliopsida</taxon>
        <taxon>Asparagales</taxon>
        <taxon>Orchidaceae</taxon>
        <taxon>Epidendroideae</taxon>
        <taxon>Malaxideae</taxon>
        <taxon>Dendrobiinae</taxon>
        <taxon>Dendrobium</taxon>
    </lineage>
</organism>
<sequence length="344" mass="37435">MSSTANRQPPLAVVTTTGDQRRALNRASGLEQNVGPSAERRAFKWWSGGTSGLQVVVWQNVGPSDGGPAERRAFRWWSGRTSGLQVVVRQNIRPPGGGPTGRRAFRWWFGKTSGLLVVVRQNVGPSGGGPAVVRHNSGGGVSLAEEEELLCEDVQIEHPRLALVLEGEQSLLVVLVPVVEVVVLRNVGPSGGGLAERRAFRWWSSRTSGLQVMVRQNVGLTGGGPAECRAFRWWSGRTSGLQVVVRQDVGPSGGGPAGRRAFWWWSGRTSGLQVVVRRWFGRTPAVVRQNSDGGSTELRRWSRRSKGARARPFGNPNCGLNVRPVLQVLDLDSFGLGLSRLWCR</sequence>
<protein>
    <submittedName>
        <fullName evidence="1">Uncharacterized protein</fullName>
    </submittedName>
</protein>
<reference evidence="1 2" key="1">
    <citation type="journal article" date="2024" name="Plant Biotechnol. J.">
        <title>Dendrobium thyrsiflorum genome and its molecular insights into genes involved in important horticultural traits.</title>
        <authorList>
            <person name="Chen B."/>
            <person name="Wang J.Y."/>
            <person name="Zheng P.J."/>
            <person name="Li K.L."/>
            <person name="Liang Y.M."/>
            <person name="Chen X.F."/>
            <person name="Zhang C."/>
            <person name="Zhao X."/>
            <person name="He X."/>
            <person name="Zhang G.Q."/>
            <person name="Liu Z.J."/>
            <person name="Xu Q."/>
        </authorList>
    </citation>
    <scope>NUCLEOTIDE SEQUENCE [LARGE SCALE GENOMIC DNA]</scope>
    <source>
        <strain evidence="1">GZMU011</strain>
    </source>
</reference>
<keyword evidence="2" id="KW-1185">Reference proteome</keyword>
<comment type="caution">
    <text evidence="1">The sequence shown here is derived from an EMBL/GenBank/DDBJ whole genome shotgun (WGS) entry which is preliminary data.</text>
</comment>
<gene>
    <name evidence="1" type="ORF">M5K25_020641</name>
</gene>
<dbReference type="AlphaFoldDB" id="A0ABD0UAH9"/>
<dbReference type="Proteomes" id="UP001552299">
    <property type="component" value="Unassembled WGS sequence"/>
</dbReference>
<proteinExistence type="predicted"/>